<dbReference type="PRINTS" id="PR00344">
    <property type="entry name" value="BCTRLSENSOR"/>
</dbReference>
<proteinExistence type="predicted"/>
<evidence type="ECO:0000256" key="7">
    <source>
        <dbReference type="ARBA" id="ARBA00022777"/>
    </source>
</evidence>
<dbReference type="GO" id="GO:0004673">
    <property type="term" value="F:protein histidine kinase activity"/>
    <property type="evidence" value="ECO:0007669"/>
    <property type="project" value="UniProtKB-EC"/>
</dbReference>
<evidence type="ECO:0000256" key="11">
    <source>
        <dbReference type="SAM" id="Phobius"/>
    </source>
</evidence>
<keyword evidence="9 11" id="KW-0472">Membrane</keyword>
<dbReference type="EMBL" id="LMXI01000681">
    <property type="protein sequence ID" value="KRT56706.1"/>
    <property type="molecule type" value="Genomic_DNA"/>
</dbReference>
<keyword evidence="4" id="KW-0597">Phosphoprotein</keyword>
<dbReference type="RefSeq" id="WP_057956132.1">
    <property type="nucleotide sequence ID" value="NZ_KQ556908.1"/>
</dbReference>
<sequence>MNSLESRLQLGLFLSLLLLAGILIWGGGYALQQVAESYVSTRLEHDAESVLRALNHPSRHKKIRMGRLTPVYLQPFSGHYFQVQIEGEEMIRSRSLWDQTLEIPDLAQGEVQILYLNGPEQQPLLVRVAGYQKRSQQLTLAVAEDLSEINQQIGRYQRNFLFAALTAIALLLLVQRLVVRHTLQRLDQVPQDMKRLERGEISQLSESVPDEVQPLVQEFNRILALLGQRLERSRNALGNLAHAIKTPLSLLQREIESNRFSSLEAQRQQLQTQAERIQRITERELRRARLAGAGTPGQRFDAAAEMNALITSLRLLHSAKRLDIHCSHAFQSPLPLDREDILELLGNLLDNACKWARQQVRCELSANTEIFQITIEDDGPGVSAADLDRLTQRGVRIDENMEGHGLGLAIVRDIVKLYSGEIRFLRSSQLGGLQILVRLALHH</sequence>
<dbReference type="InterPro" id="IPR004358">
    <property type="entry name" value="Sig_transdc_His_kin-like_C"/>
</dbReference>
<name>A0A0T5Z1I1_9GAMM</name>
<keyword evidence="8 11" id="KW-1133">Transmembrane helix</keyword>
<gene>
    <name evidence="13" type="ORF">Ga0074115_11280</name>
    <name evidence="14" type="ORF">Ga0076813_10132</name>
</gene>
<dbReference type="EC" id="2.7.13.3" evidence="3"/>
<dbReference type="Gene3D" id="1.10.287.130">
    <property type="match status" value="1"/>
</dbReference>
<feature type="coiled-coil region" evidence="10">
    <location>
        <begin position="253"/>
        <end position="283"/>
    </location>
</feature>
<evidence type="ECO:0000256" key="3">
    <source>
        <dbReference type="ARBA" id="ARBA00012438"/>
    </source>
</evidence>
<evidence type="ECO:0000259" key="12">
    <source>
        <dbReference type="PROSITE" id="PS50109"/>
    </source>
</evidence>
<dbReference type="Proteomes" id="UP000051634">
    <property type="component" value="Unassembled WGS sequence"/>
</dbReference>
<dbReference type="GO" id="GO:0005886">
    <property type="term" value="C:plasma membrane"/>
    <property type="evidence" value="ECO:0007669"/>
    <property type="project" value="TreeGrafter"/>
</dbReference>
<dbReference type="EMBL" id="LDXT01000085">
    <property type="protein sequence ID" value="KRT55025.1"/>
    <property type="molecule type" value="Genomic_DNA"/>
</dbReference>
<evidence type="ECO:0000256" key="5">
    <source>
        <dbReference type="ARBA" id="ARBA00022679"/>
    </source>
</evidence>
<feature type="domain" description="Histidine kinase" evidence="12">
    <location>
        <begin position="239"/>
        <end position="443"/>
    </location>
</feature>
<dbReference type="InterPro" id="IPR003594">
    <property type="entry name" value="HATPase_dom"/>
</dbReference>
<dbReference type="SUPFAM" id="SSF55874">
    <property type="entry name" value="ATPase domain of HSP90 chaperone/DNA topoisomerase II/histidine kinase"/>
    <property type="match status" value="1"/>
</dbReference>
<comment type="caution">
    <text evidence="14">The sequence shown here is derived from an EMBL/GenBank/DDBJ whole genome shotgun (WGS) entry which is preliminary data.</text>
</comment>
<evidence type="ECO:0000313" key="16">
    <source>
        <dbReference type="Proteomes" id="UP000051634"/>
    </source>
</evidence>
<dbReference type="PANTHER" id="PTHR45436:SF5">
    <property type="entry name" value="SENSOR HISTIDINE KINASE TRCS"/>
    <property type="match status" value="1"/>
</dbReference>
<dbReference type="OrthoDB" id="9809567at2"/>
<evidence type="ECO:0000313" key="13">
    <source>
        <dbReference type="EMBL" id="KRT55025.1"/>
    </source>
</evidence>
<comment type="subcellular location">
    <subcellularLocation>
        <location evidence="2">Membrane</location>
    </subcellularLocation>
</comment>
<accession>A0A0T5Z1I1</accession>
<dbReference type="PANTHER" id="PTHR45436">
    <property type="entry name" value="SENSOR HISTIDINE KINASE YKOH"/>
    <property type="match status" value="1"/>
</dbReference>
<dbReference type="STRING" id="54398.Ga0074115_11280"/>
<dbReference type="InterPro" id="IPR050428">
    <property type="entry name" value="TCS_sensor_his_kinase"/>
</dbReference>
<evidence type="ECO:0000313" key="15">
    <source>
        <dbReference type="Proteomes" id="UP000051276"/>
    </source>
</evidence>
<evidence type="ECO:0000256" key="8">
    <source>
        <dbReference type="ARBA" id="ARBA00022989"/>
    </source>
</evidence>
<dbReference type="SMART" id="SM00387">
    <property type="entry name" value="HATPase_c"/>
    <property type="match status" value="1"/>
</dbReference>
<dbReference type="PATRIC" id="fig|54398.3.peg.1778"/>
<keyword evidence="5" id="KW-0808">Transferase</keyword>
<evidence type="ECO:0000256" key="1">
    <source>
        <dbReference type="ARBA" id="ARBA00000085"/>
    </source>
</evidence>
<evidence type="ECO:0000313" key="14">
    <source>
        <dbReference type="EMBL" id="KRT56706.1"/>
    </source>
</evidence>
<dbReference type="AlphaFoldDB" id="A0A0T5Z1I1"/>
<dbReference type="PROSITE" id="PS50109">
    <property type="entry name" value="HIS_KIN"/>
    <property type="match status" value="1"/>
</dbReference>
<dbReference type="Proteomes" id="UP000051276">
    <property type="component" value="Unassembled WGS sequence"/>
</dbReference>
<comment type="catalytic activity">
    <reaction evidence="1">
        <text>ATP + protein L-histidine = ADP + protein N-phospho-L-histidine.</text>
        <dbReference type="EC" id="2.7.13.3"/>
    </reaction>
</comment>
<reference evidence="15 16" key="1">
    <citation type="submission" date="2015-11" db="EMBL/GenBank/DDBJ databases">
        <title>The genome of Candidatus Endoriftia persephone in Ridgeia piscesae and population structure of the North Eastern Pacific vestimentiferan symbionts.</title>
        <authorList>
            <person name="Perez M."/>
            <person name="Juniper K.S."/>
        </authorList>
    </citation>
    <scope>NUCLEOTIDE SEQUENCE [LARGE SCALE GENOMIC DNA]</scope>
    <source>
        <strain evidence="14">Ind10</strain>
        <strain evidence="13">Ind11</strain>
    </source>
</reference>
<protein>
    <recommendedName>
        <fullName evidence="3">histidine kinase</fullName>
        <ecNumber evidence="3">2.7.13.3</ecNumber>
    </recommendedName>
</protein>
<keyword evidence="7 14" id="KW-0418">Kinase</keyword>
<evidence type="ECO:0000256" key="4">
    <source>
        <dbReference type="ARBA" id="ARBA00022553"/>
    </source>
</evidence>
<organism evidence="14 15">
    <name type="scientific">endosymbiont of Ridgeia piscesae</name>
    <dbReference type="NCBI Taxonomy" id="54398"/>
    <lineage>
        <taxon>Bacteria</taxon>
        <taxon>Pseudomonadati</taxon>
        <taxon>Pseudomonadota</taxon>
        <taxon>Gammaproteobacteria</taxon>
        <taxon>sulfur-oxidizing symbionts</taxon>
    </lineage>
</organism>
<dbReference type="GO" id="GO:0000160">
    <property type="term" value="P:phosphorelay signal transduction system"/>
    <property type="evidence" value="ECO:0007669"/>
    <property type="project" value="TreeGrafter"/>
</dbReference>
<dbReference type="InterPro" id="IPR036890">
    <property type="entry name" value="HATPase_C_sf"/>
</dbReference>
<evidence type="ECO:0000256" key="6">
    <source>
        <dbReference type="ARBA" id="ARBA00022692"/>
    </source>
</evidence>
<keyword evidence="6 11" id="KW-0812">Transmembrane</keyword>
<dbReference type="InterPro" id="IPR005467">
    <property type="entry name" value="His_kinase_dom"/>
</dbReference>
<feature type="transmembrane region" description="Helical" evidence="11">
    <location>
        <begin position="160"/>
        <end position="179"/>
    </location>
</feature>
<evidence type="ECO:0000256" key="2">
    <source>
        <dbReference type="ARBA" id="ARBA00004370"/>
    </source>
</evidence>
<evidence type="ECO:0000256" key="9">
    <source>
        <dbReference type="ARBA" id="ARBA00023136"/>
    </source>
</evidence>
<dbReference type="Gene3D" id="3.30.565.10">
    <property type="entry name" value="Histidine kinase-like ATPase, C-terminal domain"/>
    <property type="match status" value="1"/>
</dbReference>
<dbReference type="Pfam" id="PF02518">
    <property type="entry name" value="HATPase_c"/>
    <property type="match status" value="1"/>
</dbReference>
<evidence type="ECO:0000256" key="10">
    <source>
        <dbReference type="SAM" id="Coils"/>
    </source>
</evidence>
<keyword evidence="10" id="KW-0175">Coiled coil</keyword>
<keyword evidence="16" id="KW-1185">Reference proteome</keyword>